<gene>
    <name evidence="1" type="ORF">SAMN05421813_105155</name>
</gene>
<dbReference type="STRING" id="990371.SAMN05421813_105155"/>
<keyword evidence="2" id="KW-1185">Reference proteome</keyword>
<accession>A0A1G9Q7R8</accession>
<evidence type="ECO:0000313" key="2">
    <source>
        <dbReference type="Proteomes" id="UP000199226"/>
    </source>
</evidence>
<dbReference type="EMBL" id="FNHH01000005">
    <property type="protein sequence ID" value="SDM06993.1"/>
    <property type="molecule type" value="Genomic_DNA"/>
</dbReference>
<protein>
    <submittedName>
        <fullName evidence="1">CarboxypepD_reg-like domain-containing protein</fullName>
    </submittedName>
</protein>
<organism evidence="1 2">
    <name type="scientific">Daejeonella rubra</name>
    <dbReference type="NCBI Taxonomy" id="990371"/>
    <lineage>
        <taxon>Bacteria</taxon>
        <taxon>Pseudomonadati</taxon>
        <taxon>Bacteroidota</taxon>
        <taxon>Sphingobacteriia</taxon>
        <taxon>Sphingobacteriales</taxon>
        <taxon>Sphingobacteriaceae</taxon>
        <taxon>Daejeonella</taxon>
    </lineage>
</organism>
<dbReference type="Proteomes" id="UP000199226">
    <property type="component" value="Unassembled WGS sequence"/>
</dbReference>
<dbReference type="OrthoDB" id="2247630at2"/>
<reference evidence="2" key="1">
    <citation type="submission" date="2016-10" db="EMBL/GenBank/DDBJ databases">
        <authorList>
            <person name="Varghese N."/>
            <person name="Submissions S."/>
        </authorList>
    </citation>
    <scope>NUCLEOTIDE SEQUENCE [LARGE SCALE GENOMIC DNA]</scope>
    <source>
        <strain evidence="2">DSM 24536</strain>
    </source>
</reference>
<proteinExistence type="predicted"/>
<dbReference type="Pfam" id="PF13715">
    <property type="entry name" value="CarbopepD_reg_2"/>
    <property type="match status" value="1"/>
</dbReference>
<dbReference type="Gene3D" id="2.60.40.1120">
    <property type="entry name" value="Carboxypeptidase-like, regulatory domain"/>
    <property type="match status" value="1"/>
</dbReference>
<sequence>MKSSLILIVFLFISNVICAQIIAEGMVKESGSGKAISYANIGVIGKNIGTVTNDAGKFKLTIPKANARDTVRVSMLGYSPQLFSVSDFIKEIADKEIVMQASSFLLPDVIVSNRALKENVLGNTTESQSITAGFTTNKLGNEVGIIIKIKRAPTFIKSFTASVVSNDNKPVKLRLNFYSLKDGLPDKLIQDKNIIVNAPVQNGKLFVDLRSYNIVAEDDFFVSLEWIESASGTTIFSGSFIKGSLIARQTSQGSWEKVGMFGIGFTVKAAY</sequence>
<evidence type="ECO:0000313" key="1">
    <source>
        <dbReference type="EMBL" id="SDM06993.1"/>
    </source>
</evidence>
<dbReference type="InterPro" id="IPR008969">
    <property type="entry name" value="CarboxyPept-like_regulatory"/>
</dbReference>
<dbReference type="AlphaFoldDB" id="A0A1G9Q7R8"/>
<dbReference type="RefSeq" id="WP_090701588.1">
    <property type="nucleotide sequence ID" value="NZ_FNHH01000005.1"/>
</dbReference>
<name>A0A1G9Q7R8_9SPHI</name>
<dbReference type="SUPFAM" id="SSF49464">
    <property type="entry name" value="Carboxypeptidase regulatory domain-like"/>
    <property type="match status" value="1"/>
</dbReference>